<protein>
    <submittedName>
        <fullName evidence="1">Uncharacterized protein</fullName>
    </submittedName>
</protein>
<dbReference type="EMBL" id="HG001628">
    <property type="protein sequence ID" value="CDF32985.1"/>
    <property type="molecule type" value="Genomic_DNA"/>
</dbReference>
<reference evidence="2" key="1">
    <citation type="journal article" date="2013" name="Proc. Natl. Acad. Sci. U.S.A.">
        <title>Genome structure and metabolic features in the red seaweed Chondrus crispus shed light on evolution of the Archaeplastida.</title>
        <authorList>
            <person name="Collen J."/>
            <person name="Porcel B."/>
            <person name="Carre W."/>
            <person name="Ball S.G."/>
            <person name="Chaparro C."/>
            <person name="Tonon T."/>
            <person name="Barbeyron T."/>
            <person name="Michel G."/>
            <person name="Noel B."/>
            <person name="Valentin K."/>
            <person name="Elias M."/>
            <person name="Artiguenave F."/>
            <person name="Arun A."/>
            <person name="Aury J.M."/>
            <person name="Barbosa-Neto J.F."/>
            <person name="Bothwell J.H."/>
            <person name="Bouget F.Y."/>
            <person name="Brillet L."/>
            <person name="Cabello-Hurtado F."/>
            <person name="Capella-Gutierrez S."/>
            <person name="Charrier B."/>
            <person name="Cladiere L."/>
            <person name="Cock J.M."/>
            <person name="Coelho S.M."/>
            <person name="Colleoni C."/>
            <person name="Czjzek M."/>
            <person name="Da Silva C."/>
            <person name="Delage L."/>
            <person name="Denoeud F."/>
            <person name="Deschamps P."/>
            <person name="Dittami S.M."/>
            <person name="Gabaldon T."/>
            <person name="Gachon C.M."/>
            <person name="Groisillier A."/>
            <person name="Herve C."/>
            <person name="Jabbari K."/>
            <person name="Katinka M."/>
            <person name="Kloareg B."/>
            <person name="Kowalczyk N."/>
            <person name="Labadie K."/>
            <person name="Leblanc C."/>
            <person name="Lopez P.J."/>
            <person name="McLachlan D.H."/>
            <person name="Meslet-Cladiere L."/>
            <person name="Moustafa A."/>
            <person name="Nehr Z."/>
            <person name="Nyvall Collen P."/>
            <person name="Panaud O."/>
            <person name="Partensky F."/>
            <person name="Poulain J."/>
            <person name="Rensing S.A."/>
            <person name="Rousvoal S."/>
            <person name="Samson G."/>
            <person name="Symeonidi A."/>
            <person name="Weissenbach J."/>
            <person name="Zambounis A."/>
            <person name="Wincker P."/>
            <person name="Boyen C."/>
        </authorList>
    </citation>
    <scope>NUCLEOTIDE SEQUENCE [LARGE SCALE GENOMIC DNA]</scope>
    <source>
        <strain evidence="2">cv. Stackhouse</strain>
    </source>
</reference>
<dbReference type="Proteomes" id="UP000012073">
    <property type="component" value="Unassembled WGS sequence"/>
</dbReference>
<name>R7Q6B8_CHOCR</name>
<sequence length="130" mass="14803">MDVHRWWIRRLRFLIHVRSYVSQRLLTASQCATSGVMPLFVACPTDISPLDNFRLEVGVSTAERLMVRFTALVFLVNGMVVRKSGICGCCDTANGERLDTCNFLGGRFRDRSLHSRRVAPIFPFVSIPWL</sequence>
<dbReference type="KEGG" id="ccp:CHC_T00001833001"/>
<evidence type="ECO:0000313" key="1">
    <source>
        <dbReference type="EMBL" id="CDF32985.1"/>
    </source>
</evidence>
<keyword evidence="2" id="KW-1185">Reference proteome</keyword>
<dbReference type="GeneID" id="17320501"/>
<dbReference type="AlphaFoldDB" id="R7Q6B8"/>
<organism evidence="1 2">
    <name type="scientific">Chondrus crispus</name>
    <name type="common">Carrageen Irish moss</name>
    <name type="synonym">Polymorpha crispa</name>
    <dbReference type="NCBI Taxonomy" id="2769"/>
    <lineage>
        <taxon>Eukaryota</taxon>
        <taxon>Rhodophyta</taxon>
        <taxon>Florideophyceae</taxon>
        <taxon>Rhodymeniophycidae</taxon>
        <taxon>Gigartinales</taxon>
        <taxon>Gigartinaceae</taxon>
        <taxon>Chondrus</taxon>
    </lineage>
</organism>
<evidence type="ECO:0000313" key="2">
    <source>
        <dbReference type="Proteomes" id="UP000012073"/>
    </source>
</evidence>
<accession>R7Q6B8</accession>
<gene>
    <name evidence="1" type="ORF">CHC_T00001833001</name>
</gene>
<dbReference type="Gramene" id="CDF32985">
    <property type="protein sequence ID" value="CDF32985"/>
    <property type="gene ID" value="CHC_T00001833001"/>
</dbReference>
<dbReference type="RefSeq" id="XP_005712788.1">
    <property type="nucleotide sequence ID" value="XM_005712731.1"/>
</dbReference>
<proteinExistence type="predicted"/>